<dbReference type="PANTHER" id="PTHR12548:SF9">
    <property type="entry name" value="TRANSCRIPTION FACTOR DP"/>
    <property type="match status" value="1"/>
</dbReference>
<feature type="compositionally biased region" description="Basic and acidic residues" evidence="2">
    <location>
        <begin position="396"/>
        <end position="417"/>
    </location>
</feature>
<dbReference type="STRING" id="1314771.A0A197JPX6"/>
<feature type="compositionally biased region" description="Low complexity" evidence="2">
    <location>
        <begin position="270"/>
        <end position="285"/>
    </location>
</feature>
<feature type="compositionally biased region" description="Polar residues" evidence="2">
    <location>
        <begin position="115"/>
        <end position="140"/>
    </location>
</feature>
<evidence type="ECO:0000313" key="4">
    <source>
        <dbReference type="EMBL" id="OAQ27013.1"/>
    </source>
</evidence>
<gene>
    <name evidence="4" type="ORF">K457DRAFT_127865</name>
</gene>
<proteinExistence type="inferred from homology"/>
<dbReference type="AlphaFoldDB" id="A0A197JPX6"/>
<dbReference type="InterPro" id="IPR036390">
    <property type="entry name" value="WH_DNA-bd_sf"/>
</dbReference>
<dbReference type="EMBL" id="KV442061">
    <property type="protein sequence ID" value="OAQ27013.1"/>
    <property type="molecule type" value="Genomic_DNA"/>
</dbReference>
<accession>A0A197JPX6</accession>
<feature type="region of interest" description="Disordered" evidence="2">
    <location>
        <begin position="701"/>
        <end position="818"/>
    </location>
</feature>
<comment type="similarity">
    <text evidence="1">Belongs to the E2F/DP family.</text>
</comment>
<feature type="compositionally biased region" description="Low complexity" evidence="2">
    <location>
        <begin position="470"/>
        <end position="482"/>
    </location>
</feature>
<feature type="domain" description="E2F/DP family winged-helix DNA-binding" evidence="3">
    <location>
        <begin position="540"/>
        <end position="620"/>
    </location>
</feature>
<feature type="compositionally biased region" description="Low complexity" evidence="2">
    <location>
        <begin position="69"/>
        <end position="84"/>
    </location>
</feature>
<keyword evidence="1" id="KW-0238">DNA-binding</keyword>
<feature type="compositionally biased region" description="Polar residues" evidence="2">
    <location>
        <begin position="149"/>
        <end position="170"/>
    </location>
</feature>
<protein>
    <recommendedName>
        <fullName evidence="3">E2F/DP family winged-helix DNA-binding domain-containing protein</fullName>
    </recommendedName>
</protein>
<dbReference type="InterPro" id="IPR036388">
    <property type="entry name" value="WH-like_DNA-bd_sf"/>
</dbReference>
<dbReference type="InterPro" id="IPR003316">
    <property type="entry name" value="E2F_WHTH_DNA-bd_dom"/>
</dbReference>
<dbReference type="GO" id="GO:0000981">
    <property type="term" value="F:DNA-binding transcription factor activity, RNA polymerase II-specific"/>
    <property type="evidence" value="ECO:0007669"/>
    <property type="project" value="TreeGrafter"/>
</dbReference>
<dbReference type="GO" id="GO:0005667">
    <property type="term" value="C:transcription regulator complex"/>
    <property type="evidence" value="ECO:0007669"/>
    <property type="project" value="InterPro"/>
</dbReference>
<feature type="compositionally biased region" description="Basic and acidic residues" evidence="2">
    <location>
        <begin position="707"/>
        <end position="726"/>
    </location>
</feature>
<feature type="compositionally biased region" description="Polar residues" evidence="2">
    <location>
        <begin position="340"/>
        <end position="358"/>
    </location>
</feature>
<dbReference type="OrthoDB" id="552115at2759"/>
<dbReference type="GO" id="GO:0051726">
    <property type="term" value="P:regulation of cell cycle"/>
    <property type="evidence" value="ECO:0007669"/>
    <property type="project" value="InterPro"/>
</dbReference>
<dbReference type="PANTHER" id="PTHR12548">
    <property type="entry name" value="TRANSCRIPTION FACTOR DP"/>
    <property type="match status" value="1"/>
</dbReference>
<keyword evidence="5" id="KW-1185">Reference proteome</keyword>
<feature type="compositionally biased region" description="Pro residues" evidence="2">
    <location>
        <begin position="100"/>
        <end position="110"/>
    </location>
</feature>
<feature type="compositionally biased region" description="Low complexity" evidence="2">
    <location>
        <begin position="321"/>
        <end position="339"/>
    </location>
</feature>
<keyword evidence="1" id="KW-0804">Transcription</keyword>
<feature type="region of interest" description="Disordered" evidence="2">
    <location>
        <begin position="46"/>
        <end position="213"/>
    </location>
</feature>
<evidence type="ECO:0000256" key="2">
    <source>
        <dbReference type="SAM" id="MobiDB-lite"/>
    </source>
</evidence>
<evidence type="ECO:0000259" key="3">
    <source>
        <dbReference type="SMART" id="SM01372"/>
    </source>
</evidence>
<evidence type="ECO:0000256" key="1">
    <source>
        <dbReference type="RuleBase" id="RU003796"/>
    </source>
</evidence>
<dbReference type="Pfam" id="PF02319">
    <property type="entry name" value="WHD_E2F_TDP"/>
    <property type="match status" value="1"/>
</dbReference>
<sequence length="983" mass="110478">MSNRRATVSHPPAATATAAAMGSYQRSIDGSLPNASPVHTVAVALSSSHPGTEPWSHGHPHLQHNHLYPSTTAASPAANFSSFAGDAVYGQSPPSHRTSFPPPSQHPAPPHFHNRQSYSTYSSSLPPDSFPRTISHSTNYGYDGAQPYLPTSSNSTPTRSAPSQYQLYQPSTHTTSLSHTSAGYERRSNYESKPSSTDSDYDRGVSSNLPEYSYPMAPAHRLQHDLPRPNIRLQLSPYQDQREQPSHQHRQHAQYQDMPEPSVHNPPKQPQFQLQQPLAQPRLGQPQPPQPQDVSQRIPPPPIRTRWSDDVTRDGPPPLSYPSGSSSMMSISSASHRFSPSTPRTLLSGSMLRQSSSDDYPLTESPLDFRELAYPQRIRVGVVRNKYDRDLDHDMEQCSEQDDAREREAGHVDHLDDTTVTPGKRQRLSSRASQPTSAKYIDSGLKAANARMEVEAELGEHEDEQSSLASTSSSRKPSVSGSVQGDERPSSGKSKPSKTTAATAVTQKRPQRRASDQMTLGEVIDKIDEEIHPEDEPQSLAGKGLRIYAQCVRRRVEARGSTSYNELVHELFGGKAGENVDDLPEVPGQENIRRRVYDALNVLEALDIISFDNKDIRWVGLEESKVVQDVSRQKAAQVLAQRGRLPHNDEGDEESEEPEDDDMEIEKLQREVEAMKMQNDLVRAQLQDQVTRHVQVLNLVKRNKKRETKEQEKEERRRQRKEEKRARALAADQDPSMTDVGPMDCSDSTARKVDRHHRRRRTSWEASERPEGEVVADSMDDETHMRETEDEEARQRRKQARRERRARKDERAQRKSEKLDRVQLPFFAVRMPGYTGQSSDSEENISVVRRYREEQKPRKSGKSKRQCESTGEETTRVRIQIPHNDELSIISDTEILGDLGHNAVTLEDLQAMLPTDLMESAQYVVSARDRHLRAQGRDSDIVSIVDGLTIRGEEDRLSGATNVIVRGGHERQIVRAASENVVA</sequence>
<organism evidence="4 5">
    <name type="scientific">Linnemannia elongata AG-77</name>
    <dbReference type="NCBI Taxonomy" id="1314771"/>
    <lineage>
        <taxon>Eukaryota</taxon>
        <taxon>Fungi</taxon>
        <taxon>Fungi incertae sedis</taxon>
        <taxon>Mucoromycota</taxon>
        <taxon>Mortierellomycotina</taxon>
        <taxon>Mortierellomycetes</taxon>
        <taxon>Mortierellales</taxon>
        <taxon>Mortierellaceae</taxon>
        <taxon>Linnemannia</taxon>
    </lineage>
</organism>
<dbReference type="InterPro" id="IPR015648">
    <property type="entry name" value="Transcrpt_fac_DP"/>
</dbReference>
<dbReference type="GO" id="GO:0005634">
    <property type="term" value="C:nucleus"/>
    <property type="evidence" value="ECO:0007669"/>
    <property type="project" value="UniProtKB-SubCell"/>
</dbReference>
<feature type="compositionally biased region" description="Basic residues" evidence="2">
    <location>
        <begin position="795"/>
        <end position="805"/>
    </location>
</feature>
<keyword evidence="1" id="KW-0539">Nucleus</keyword>
<feature type="compositionally biased region" description="Basic and acidic residues" evidence="2">
    <location>
        <begin position="762"/>
        <end position="772"/>
    </location>
</feature>
<feature type="region of interest" description="Disordered" evidence="2">
    <location>
        <begin position="238"/>
        <end position="361"/>
    </location>
</feature>
<dbReference type="Gene3D" id="1.10.10.10">
    <property type="entry name" value="Winged helix-like DNA-binding domain superfamily/Winged helix DNA-binding domain"/>
    <property type="match status" value="1"/>
</dbReference>
<feature type="region of interest" description="Disordered" evidence="2">
    <location>
        <begin position="639"/>
        <end position="663"/>
    </location>
</feature>
<dbReference type="SMART" id="SM01372">
    <property type="entry name" value="E2F_TDP"/>
    <property type="match status" value="1"/>
</dbReference>
<feature type="compositionally biased region" description="Acidic residues" evidence="2">
    <location>
        <begin position="650"/>
        <end position="663"/>
    </location>
</feature>
<keyword evidence="1" id="KW-0805">Transcription regulation</keyword>
<feature type="region of interest" description="Disordered" evidence="2">
    <location>
        <begin position="396"/>
        <end position="440"/>
    </location>
</feature>
<comment type="subcellular location">
    <subcellularLocation>
        <location evidence="1">Nucleus</location>
    </subcellularLocation>
</comment>
<reference evidence="4 5" key="1">
    <citation type="submission" date="2016-05" db="EMBL/GenBank/DDBJ databases">
        <title>Genome sequencing reveals origins of a unique bacterial endosymbiosis in the earliest lineages of terrestrial Fungi.</title>
        <authorList>
            <consortium name="DOE Joint Genome Institute"/>
            <person name="Uehling J."/>
            <person name="Gryganskyi A."/>
            <person name="Hameed K."/>
            <person name="Tschaplinski T."/>
            <person name="Misztal P."/>
            <person name="Wu S."/>
            <person name="Desiro A."/>
            <person name="Vande Pol N."/>
            <person name="Du Z.-Y."/>
            <person name="Zienkiewicz A."/>
            <person name="Zienkiewicz K."/>
            <person name="Morin E."/>
            <person name="Tisserant E."/>
            <person name="Splivallo R."/>
            <person name="Hainaut M."/>
            <person name="Henrissat B."/>
            <person name="Ohm R."/>
            <person name="Kuo A."/>
            <person name="Yan J."/>
            <person name="Lipzen A."/>
            <person name="Nolan M."/>
            <person name="Labutti K."/>
            <person name="Barry K."/>
            <person name="Goldstein A."/>
            <person name="Labbe J."/>
            <person name="Schadt C."/>
            <person name="Tuskan G."/>
            <person name="Grigoriev I."/>
            <person name="Martin F."/>
            <person name="Vilgalys R."/>
            <person name="Bonito G."/>
        </authorList>
    </citation>
    <scope>NUCLEOTIDE SEQUENCE [LARGE SCALE GENOMIC DNA]</scope>
    <source>
        <strain evidence="4 5">AG-77</strain>
    </source>
</reference>
<dbReference type="GO" id="GO:0000977">
    <property type="term" value="F:RNA polymerase II transcription regulatory region sequence-specific DNA binding"/>
    <property type="evidence" value="ECO:0007669"/>
    <property type="project" value="TreeGrafter"/>
</dbReference>
<feature type="compositionally biased region" description="Low complexity" evidence="2">
    <location>
        <begin position="171"/>
        <end position="181"/>
    </location>
</feature>
<evidence type="ECO:0000313" key="5">
    <source>
        <dbReference type="Proteomes" id="UP000078512"/>
    </source>
</evidence>
<name>A0A197JPX6_9FUNG</name>
<feature type="compositionally biased region" description="Low complexity" evidence="2">
    <location>
        <begin position="491"/>
        <end position="504"/>
    </location>
</feature>
<dbReference type="SUPFAM" id="SSF46785">
    <property type="entry name" value="Winged helix' DNA-binding domain"/>
    <property type="match status" value="1"/>
</dbReference>
<feature type="region of interest" description="Disordered" evidence="2">
    <location>
        <begin position="456"/>
        <end position="519"/>
    </location>
</feature>
<feature type="compositionally biased region" description="Acidic residues" evidence="2">
    <location>
        <begin position="456"/>
        <end position="465"/>
    </location>
</feature>
<feature type="compositionally biased region" description="Basic and acidic residues" evidence="2">
    <location>
        <begin position="806"/>
        <end position="818"/>
    </location>
</feature>
<dbReference type="Proteomes" id="UP000078512">
    <property type="component" value="Unassembled WGS sequence"/>
</dbReference>
<feature type="region of interest" description="Disordered" evidence="2">
    <location>
        <begin position="832"/>
        <end position="875"/>
    </location>
</feature>